<dbReference type="SMART" id="SM00638">
    <property type="entry name" value="LPD_N"/>
    <property type="match status" value="1"/>
</dbReference>
<evidence type="ECO:0000259" key="4">
    <source>
        <dbReference type="PROSITE" id="PS51211"/>
    </source>
</evidence>
<comment type="caution">
    <text evidence="5">The sequence shown here is derived from an EMBL/GenBank/DDBJ whole genome shotgun (WGS) entry which is preliminary data.</text>
</comment>
<dbReference type="InterPro" id="IPR015819">
    <property type="entry name" value="Lipid_transp_b-sht_shell"/>
</dbReference>
<dbReference type="Pfam" id="PF09172">
    <property type="entry name" value="Vit_open_b-sht"/>
    <property type="match status" value="1"/>
</dbReference>
<sequence>MQFKILILKLILLKHAIGYNILQSQISFKYDIEANIELVPDVLNNNADAITKWNLENTSLKVQRVNDDTINMQIMIENDKEELKPLLMPFKLISLNESSKFLMQHPQKALVLYKDEPIWSANIKRAIVSLFQIEGNSENGAFVSNEFGLSGLCPTEYFVVNLTDSLYISKLYDIDRCSIPGGIFHIRSNIPLNYCEIDKNKAVHAVTSRLGNYVLTKLPNSQYLLKSIYAESKSNVLATESYYPQFIFSKVNINFASQELLTDENQIKFNESEKMVLSDFTYVVPLEATGGRNVKSSEQIIEKVIEMLKELAQYLQDKNLNFDDPYLESISEIFRLLETMNYESLKKLYDQLDIGTSYSQEMCKNIFLEILPRVGNSATILLTKYLVMETKVRSTIAVQLLTALPFFVSELSADLVKECEVFLHIVDRPDVRHTAVLSYSTLIYKAYVARIITSTQFERYVKMIFDLFLNSFDYEQQMLYLEAMGNLQLGNVNKYLQPIIQADYSQTTDIRFLAIFATMPTAHTRSAEIFETYWPIFNTKSTPLQLRIAAFTMLLVSAETPGRILGLFNVIKKENCPHMINFYRTTILSISESTYSCLAHLKRLVLYMRRHLPPAPPKKYWITGNYIFDYKDRKFQIGSMLQLLMIGDRKNNLPLIAFIKFDTEAMGRFTGQLGLYIKARGLNDAVLDRLNTINAETLKVDELTKILRMMKIQPMLSTPLHLEIIIQYEGKTILSYYLNQTTFHNLTDGNIINRINAILHTDSHINMQLIRRPFVIKHNFPTLLGTPAAILIENTMIASIRGSTSTLQNNAMEQIIRNNQVDLRYSSYAVAKINSYDPIRDIEFSTIREQGFLVYLPLNNEMKLNLLQKFLSLSFYRKETLTSGLALKSRTRSFSGSKEISKKRSDIPTHYFNIEDIGLNFLIGHNVESSKENLMFLFESDVATSATKTPFSFVQNVLTFTSMIQLTSVHIARDKHFIILLTNEPQSKVVINLKYDLEDLHAMAKEERVVKIDCNLLHILNYDNTHSKQLHKWELSTKYTTFKNKASQAINMSFNRESSVGDKWKVS</sequence>
<feature type="chain" id="PRO_5039909232" description="Vitellogenin domain-containing protein" evidence="3">
    <location>
        <begin position="19"/>
        <end position="1067"/>
    </location>
</feature>
<dbReference type="Pfam" id="PF01347">
    <property type="entry name" value="Vitellogenin_N"/>
    <property type="match status" value="1"/>
</dbReference>
<feature type="domain" description="Vitellogenin" evidence="4">
    <location>
        <begin position="22"/>
        <end position="658"/>
    </location>
</feature>
<dbReference type="Gene3D" id="1.25.10.20">
    <property type="entry name" value="Vitellinogen, superhelical"/>
    <property type="match status" value="1"/>
</dbReference>
<reference evidence="5" key="1">
    <citation type="submission" date="2021-03" db="EMBL/GenBank/DDBJ databases">
        <title>Chromosome level genome of the anhydrobiotic midge Polypedilum vanderplanki.</title>
        <authorList>
            <person name="Yoshida Y."/>
            <person name="Kikawada T."/>
            <person name="Gusev O."/>
        </authorList>
    </citation>
    <scope>NUCLEOTIDE SEQUENCE</scope>
    <source>
        <strain evidence="5">NIAS01</strain>
        <tissue evidence="5">Whole body or cell culture</tissue>
    </source>
</reference>
<dbReference type="PANTHER" id="PTHR23345">
    <property type="entry name" value="VITELLOGENIN-RELATED"/>
    <property type="match status" value="1"/>
</dbReference>
<evidence type="ECO:0000256" key="3">
    <source>
        <dbReference type="SAM" id="SignalP"/>
    </source>
</evidence>
<evidence type="ECO:0000256" key="2">
    <source>
        <dbReference type="PROSITE-ProRule" id="PRU00557"/>
    </source>
</evidence>
<organism evidence="5 6">
    <name type="scientific">Polypedilum vanderplanki</name>
    <name type="common">Sleeping chironomid midge</name>
    <dbReference type="NCBI Taxonomy" id="319348"/>
    <lineage>
        <taxon>Eukaryota</taxon>
        <taxon>Metazoa</taxon>
        <taxon>Ecdysozoa</taxon>
        <taxon>Arthropoda</taxon>
        <taxon>Hexapoda</taxon>
        <taxon>Insecta</taxon>
        <taxon>Pterygota</taxon>
        <taxon>Neoptera</taxon>
        <taxon>Endopterygota</taxon>
        <taxon>Diptera</taxon>
        <taxon>Nematocera</taxon>
        <taxon>Chironomoidea</taxon>
        <taxon>Chironomidae</taxon>
        <taxon>Chironominae</taxon>
        <taxon>Polypedilum</taxon>
        <taxon>Polypedilum</taxon>
    </lineage>
</organism>
<dbReference type="SMART" id="SM01169">
    <property type="entry name" value="DUF1943"/>
    <property type="match status" value="1"/>
</dbReference>
<gene>
    <name evidence="5" type="ORF">PVAND_009193</name>
</gene>
<dbReference type="Proteomes" id="UP001107558">
    <property type="component" value="Chromosome 1"/>
</dbReference>
<dbReference type="InterPro" id="IPR015816">
    <property type="entry name" value="Vitellinogen_b-sht_N"/>
</dbReference>
<dbReference type="InterPro" id="IPR015255">
    <property type="entry name" value="Vitellinogen_open_b-sht"/>
</dbReference>
<dbReference type="InterPro" id="IPR001747">
    <property type="entry name" value="Vitellogenin_N"/>
</dbReference>
<evidence type="ECO:0000256" key="1">
    <source>
        <dbReference type="ARBA" id="ARBA00022729"/>
    </source>
</evidence>
<accession>A0A9J6CD08</accession>
<name>A0A9J6CD08_POLVA</name>
<dbReference type="PROSITE" id="PS51211">
    <property type="entry name" value="VITELLOGENIN"/>
    <property type="match status" value="1"/>
</dbReference>
<feature type="signal peptide" evidence="3">
    <location>
        <begin position="1"/>
        <end position="18"/>
    </location>
</feature>
<evidence type="ECO:0000313" key="6">
    <source>
        <dbReference type="Proteomes" id="UP001107558"/>
    </source>
</evidence>
<dbReference type="InterPro" id="IPR011030">
    <property type="entry name" value="Lipovitellin_superhlx_dom"/>
</dbReference>
<keyword evidence="6" id="KW-1185">Reference proteome</keyword>
<dbReference type="EMBL" id="JADBJN010000001">
    <property type="protein sequence ID" value="KAG5679635.1"/>
    <property type="molecule type" value="Genomic_DNA"/>
</dbReference>
<proteinExistence type="predicted"/>
<comment type="caution">
    <text evidence="2">Lacks conserved residue(s) required for the propagation of feature annotation.</text>
</comment>
<evidence type="ECO:0000313" key="5">
    <source>
        <dbReference type="EMBL" id="KAG5679635.1"/>
    </source>
</evidence>
<dbReference type="InterPro" id="IPR050733">
    <property type="entry name" value="Vitellogenin/Apolipophorin"/>
</dbReference>
<protein>
    <recommendedName>
        <fullName evidence="4">Vitellogenin domain-containing protein</fullName>
    </recommendedName>
</protein>
<keyword evidence="1 3" id="KW-0732">Signal</keyword>
<dbReference type="GO" id="GO:0005319">
    <property type="term" value="F:lipid transporter activity"/>
    <property type="evidence" value="ECO:0007669"/>
    <property type="project" value="InterPro"/>
</dbReference>
<dbReference type="SUPFAM" id="SSF48431">
    <property type="entry name" value="Lipovitellin-phosvitin complex, superhelical domain"/>
    <property type="match status" value="1"/>
</dbReference>
<dbReference type="Gene3D" id="2.30.230.10">
    <property type="entry name" value="Lipovitellin, beta-sheet shell regions, chain A"/>
    <property type="match status" value="1"/>
</dbReference>
<dbReference type="PANTHER" id="PTHR23345:SF33">
    <property type="entry name" value="CROSSVEINLESS D"/>
    <property type="match status" value="1"/>
</dbReference>
<dbReference type="SUPFAM" id="SSF56968">
    <property type="entry name" value="Lipovitellin-phosvitin complex, beta-sheet shell regions"/>
    <property type="match status" value="2"/>
</dbReference>
<dbReference type="OrthoDB" id="5956066at2759"/>
<dbReference type="AlphaFoldDB" id="A0A9J6CD08"/>